<reference evidence="2 3" key="1">
    <citation type="submission" date="2020-04" db="EMBL/GenBank/DDBJ databases">
        <authorList>
            <person name="De Canck E."/>
        </authorList>
    </citation>
    <scope>NUCLEOTIDE SEQUENCE [LARGE SCALE GENOMIC DNA]</scope>
    <source>
        <strain evidence="2 3">LMG 3458</strain>
    </source>
</reference>
<name>A0A6S7A1I7_9BURK</name>
<dbReference type="EMBL" id="CADIJO010000009">
    <property type="protein sequence ID" value="CAB3706173.1"/>
    <property type="molecule type" value="Genomic_DNA"/>
</dbReference>
<evidence type="ECO:0000313" key="3">
    <source>
        <dbReference type="Proteomes" id="UP000494111"/>
    </source>
</evidence>
<dbReference type="InterPro" id="IPR024973">
    <property type="entry name" value="ESPR"/>
</dbReference>
<gene>
    <name evidence="2" type="ORF">LMG3458_02938</name>
</gene>
<evidence type="ECO:0000313" key="2">
    <source>
        <dbReference type="EMBL" id="CAB3706173.1"/>
    </source>
</evidence>
<sequence length="2089" mass="203722">MNIAYRIIWSQAAQAWVVVSECVRARGKQRSTRRAMARSVFCALAVGAAVCGPGAGFAHANDYTPGTANNGGQVINVNGGVGSLDGAVNFTGSTVIKGTGLSLAEAYRRGFLTGAVDPAGLFSVATGAKNVGISVVDPITQGSFVVNTYSNDRITQGAVSGMVTAFDASSATAAIFFDASLATVSGGGTFNMNASGQVGDVTVKDTTYVKVTDGTANWNSSNTIAFSGVSPDGLRPYDLNLTSSSYSGRFTVQLADGPHVQTVGNLAQFKAYNTWLISQLRAGKLGSGAAAQTAYDNAIAQAYTNTNSTYHATPTTGTIAADDPLLKPLGTRVGMQADGVSAVGHVTATGVLVNLTESGGGTLLKASNGGLIINDGTVTNTRATVGMEADSGGRLINNGVRNLGEQGTTPSAGSNPDQIRDAGTTYVNNGIVNLASWTFSTNNASVQTALVVYPGSAATNNGAMNLGTRAPTGTGRLIGVNLQSGSAVSRFTNGVDGVIYVGRAASADLSAAAIHQGGADVAVGTGAAAIYAPSNTYVRNDGTIVIGDKVQSGIAIQTRGSLVNVVNAGTIDVSGHFNAAPLVNIGIHSVAGPDSSVDNAGTINLRGVNNIGIQAVSGGRAVSSGVINVLAGVDAASGLRNYAIWSEGANSKVTLSGAVNLTGDGAIGVHARSGGAVAVSGAGMVNFGGGIKQTGYFVYGPNAQITNNSTSAQVVSTESSTLFRVEDGADFTGAASATSALTAAGKNSVAMLMTGVTGSDVSAFNSGGMTINLAAEGATGVRVEGGAQGKIAGTAIINMNDPHATGAVAGIADGQKYDLSGNAVGTAVGGALADGRVDAGAAGFGTGTILVSGATLTSDLSGVTGYIARNGAEVNNSGDIVFTGNRATGLLVEAGARGGNSGTITVGAGGTGIRARDPSGLLATNVNTSGNLVLNGGDFDNRSVGISASGANTTVNMTGGNIRLNGNGAVGVEAFNGATVNLSGSAMPLFSATASGQILFRLLGDGASINTNVPAGTVFDASAKDSTLYRLDDGASLNGRIQISASGENATGIYASGSGTTVTVASGSLFTLSGEGAQGLYVAGGAHATVADGTVINLTQAGATAGLVDGNLYALDGTTVLATNTGATLTNGAALNSTQAGAVGFTAQNLGALVNNGSLRFSGAGSQAIRVEGGSVRNTGNIQANGTAVFVEGANARMDNQGGQIIATDGRAAVELGAGASLDLVGSGLGTVEGRGSAHAVLVDAGATALNVRGAHLVVNAAGATGNGIENAGEISGIELFDTTIDVTHGIGLRTGATISKTNSGTINVSGSGAGIAFQAADGSHIASSLDLSDSQDLTVNVTGAGGRGIVANTTGTVNTAVNVDIRNAAGGSALVLGDGVTTVVNGGRLTSTSTVAATVATNKVNHFTNSATGSITAPNGTGTALSFDSQSTTLVNLGRIAGLVDLGAGSNILNNAGTIDGDVQAGQGDNSLTLDGGSVTGSVKLTGASGTNSLLLKKGASLAAFLGSGGNDTVTVQGAGNRFTSLDGGAGNDVLVFDDASYTLSDSNAIRAFNQVTLRNASTLTLQTALGGKPAAGAAINLDGRDAKLVLKPTVVGAVTLGNALTGTGLLQVDTGGSHAFDFAASAGTAFAGTLSMDRGTFLLGGTNTAALAGATLKMGADSVTSVGNGTQSISGLAFDGGTLVFNATVPGQITAPGTIATGTLDASGGGAVRVTLPASVVATAPNTPNAMNLLAQDDVNTGIKLVSAGATLGSAGALALQDQNGNAITAAREVDLSQGGDVVAKGTYDFRLTTAPGDGLYVNYGLTALDLQSGKTLTLAQDAGATGANADLSAKLTGTGNVSINAGSGVLSLSNAASTYEGETGVASGTLRLDASGALGQTRALRIAANATVDMNGKTQAIGTLAGLAGSSLDLRGGALSITNGGSSAGQLAGAGALNLKGGTLAVLGANTGLSARTTIDAGASAVLNSPAGLGSGTIANAGHLQLKGANGTLANGLSGAGTVALTDAASVNAAGDNSAFSGRFITDAGTTLTASQAANLGTSSIANAGTLVLDTADNWTLENAVSGTGDLIKRGLGTLTAGANLA</sequence>
<organism evidence="2 3">
    <name type="scientific">Achromobacter deleyi</name>
    <dbReference type="NCBI Taxonomy" id="1353891"/>
    <lineage>
        <taxon>Bacteria</taxon>
        <taxon>Pseudomonadati</taxon>
        <taxon>Pseudomonadota</taxon>
        <taxon>Betaproteobacteria</taxon>
        <taxon>Burkholderiales</taxon>
        <taxon>Alcaligenaceae</taxon>
        <taxon>Achromobacter</taxon>
    </lineage>
</organism>
<dbReference type="Proteomes" id="UP000494111">
    <property type="component" value="Unassembled WGS sequence"/>
</dbReference>
<protein>
    <recommendedName>
        <fullName evidence="1">ESPR domain-containing protein</fullName>
    </recommendedName>
</protein>
<evidence type="ECO:0000259" key="1">
    <source>
        <dbReference type="Pfam" id="PF13018"/>
    </source>
</evidence>
<dbReference type="RefSeq" id="WP_175216464.1">
    <property type="nucleotide sequence ID" value="NZ_CADIJO010000009.1"/>
</dbReference>
<accession>A0A6S7A1I7</accession>
<dbReference type="Pfam" id="PF13018">
    <property type="entry name" value="ESPR"/>
    <property type="match status" value="1"/>
</dbReference>
<proteinExistence type="predicted"/>
<feature type="domain" description="ESPR" evidence="1">
    <location>
        <begin position="1"/>
        <end position="41"/>
    </location>
</feature>